<name>A0AAD7HEH2_9AGAR</name>
<comment type="caution">
    <text evidence="1">The sequence shown here is derived from an EMBL/GenBank/DDBJ whole genome shotgun (WGS) entry which is preliminary data.</text>
</comment>
<reference evidence="1" key="1">
    <citation type="submission" date="2023-03" db="EMBL/GenBank/DDBJ databases">
        <title>Massive genome expansion in bonnet fungi (Mycena s.s.) driven by repeated elements and novel gene families across ecological guilds.</title>
        <authorList>
            <consortium name="Lawrence Berkeley National Laboratory"/>
            <person name="Harder C.B."/>
            <person name="Miyauchi S."/>
            <person name="Viragh M."/>
            <person name="Kuo A."/>
            <person name="Thoen E."/>
            <person name="Andreopoulos B."/>
            <person name="Lu D."/>
            <person name="Skrede I."/>
            <person name="Drula E."/>
            <person name="Henrissat B."/>
            <person name="Morin E."/>
            <person name="Kohler A."/>
            <person name="Barry K."/>
            <person name="LaButti K."/>
            <person name="Morin E."/>
            <person name="Salamov A."/>
            <person name="Lipzen A."/>
            <person name="Mereny Z."/>
            <person name="Hegedus B."/>
            <person name="Baldrian P."/>
            <person name="Stursova M."/>
            <person name="Weitz H."/>
            <person name="Taylor A."/>
            <person name="Grigoriev I.V."/>
            <person name="Nagy L.G."/>
            <person name="Martin F."/>
            <person name="Kauserud H."/>
        </authorList>
    </citation>
    <scope>NUCLEOTIDE SEQUENCE</scope>
    <source>
        <strain evidence="1">CBHHK182m</strain>
    </source>
</reference>
<dbReference type="EMBL" id="JARKIB010000259">
    <property type="protein sequence ID" value="KAJ7718900.1"/>
    <property type="molecule type" value="Genomic_DNA"/>
</dbReference>
<organism evidence="1 2">
    <name type="scientific">Mycena metata</name>
    <dbReference type="NCBI Taxonomy" id="1033252"/>
    <lineage>
        <taxon>Eukaryota</taxon>
        <taxon>Fungi</taxon>
        <taxon>Dikarya</taxon>
        <taxon>Basidiomycota</taxon>
        <taxon>Agaricomycotina</taxon>
        <taxon>Agaricomycetes</taxon>
        <taxon>Agaricomycetidae</taxon>
        <taxon>Agaricales</taxon>
        <taxon>Marasmiineae</taxon>
        <taxon>Mycenaceae</taxon>
        <taxon>Mycena</taxon>
    </lineage>
</organism>
<evidence type="ECO:0000313" key="2">
    <source>
        <dbReference type="Proteomes" id="UP001215598"/>
    </source>
</evidence>
<dbReference type="AlphaFoldDB" id="A0AAD7HEH2"/>
<gene>
    <name evidence="1" type="ORF">B0H16DRAFT_1739743</name>
</gene>
<protein>
    <submittedName>
        <fullName evidence="1">Uncharacterized protein</fullName>
    </submittedName>
</protein>
<evidence type="ECO:0000313" key="1">
    <source>
        <dbReference type="EMBL" id="KAJ7718900.1"/>
    </source>
</evidence>
<dbReference type="Proteomes" id="UP001215598">
    <property type="component" value="Unassembled WGS sequence"/>
</dbReference>
<accession>A0AAD7HEH2</accession>
<sequence>MPALVPDVDLATFTRVSDFLTAIRLQARRPTYPITRQLDIHGITVDDGAQFLLPLIIHLDQHPETEPEHNIPLSPGIVSCSLIRSKALFFKLGHRVRLGLQEWSGGEVSFGPGPERAVHRRSMELLAEDRHFWQQAPNSRFSVPRFTPGDVDIPARHARFKAYGSLLAIHCYTLGTAPLPVSIWLLYALCMGPSAMLMRKQYLAALDPDAFNCLAAWFTLAPSDPIPTHFMHPFNQFLLNVMDLEPAIIGSPQTQEVHDSWTTLFMSKVLFNDEGIWKRAEFESLGSGFRVAFGNSNFVRELTRHPPVLPLLARLYDREIRDVEDISSRLDFTILMSASDDTTPYYGALFRVLLLRYLDGVGHPAELCGGLVSDGDFNKVLNDTCLRAGLLLEVATDSNIMPGSDTWLIKWRFVGLDSGSMEVSPRPLHFHTCTYEVDVKITPALQDVLLASCVNLDDPTHATPFDLWLHSQLLSRDHNTA</sequence>
<keyword evidence="2" id="KW-1185">Reference proteome</keyword>
<proteinExistence type="predicted"/>